<proteinExistence type="predicted"/>
<keyword evidence="4" id="KW-1185">Reference proteome</keyword>
<accession>A0A1M4W9Y7</accession>
<dbReference type="Proteomes" id="UP000184164">
    <property type="component" value="Unassembled WGS sequence"/>
</dbReference>
<dbReference type="EMBL" id="FQUM01000002">
    <property type="protein sequence ID" value="SHE77985.1"/>
    <property type="molecule type" value="Genomic_DNA"/>
</dbReference>
<keyword evidence="1" id="KW-0472">Membrane</keyword>
<feature type="transmembrane region" description="Helical" evidence="1">
    <location>
        <begin position="31"/>
        <end position="48"/>
    </location>
</feature>
<dbReference type="InterPro" id="IPR003961">
    <property type="entry name" value="FN3_dom"/>
</dbReference>
<name>A0A1M4W9Y7_9BACT</name>
<evidence type="ECO:0000313" key="3">
    <source>
        <dbReference type="EMBL" id="SHE77985.1"/>
    </source>
</evidence>
<keyword evidence="1" id="KW-1133">Transmembrane helix</keyword>
<dbReference type="Gene3D" id="2.60.120.260">
    <property type="entry name" value="Galactose-binding domain-like"/>
    <property type="match status" value="1"/>
</dbReference>
<dbReference type="InterPro" id="IPR036116">
    <property type="entry name" value="FN3_sf"/>
</dbReference>
<dbReference type="PROSITE" id="PS50022">
    <property type="entry name" value="FA58C_3"/>
    <property type="match status" value="1"/>
</dbReference>
<protein>
    <submittedName>
        <fullName evidence="3">F5/8 type C domain-containing protein</fullName>
    </submittedName>
</protein>
<dbReference type="STRING" id="1484053.SAMN05444274_102375"/>
<dbReference type="SUPFAM" id="SSF49785">
    <property type="entry name" value="Galactose-binding domain-like"/>
    <property type="match status" value="1"/>
</dbReference>
<evidence type="ECO:0000256" key="1">
    <source>
        <dbReference type="SAM" id="Phobius"/>
    </source>
</evidence>
<dbReference type="Gene3D" id="2.60.40.10">
    <property type="entry name" value="Immunoglobulins"/>
    <property type="match status" value="1"/>
</dbReference>
<dbReference type="CDD" id="cd00063">
    <property type="entry name" value="FN3"/>
    <property type="match status" value="1"/>
</dbReference>
<evidence type="ECO:0000313" key="4">
    <source>
        <dbReference type="Proteomes" id="UP000184164"/>
    </source>
</evidence>
<dbReference type="OrthoDB" id="1001598at2"/>
<reference evidence="3 4" key="1">
    <citation type="submission" date="2016-11" db="EMBL/GenBank/DDBJ databases">
        <authorList>
            <person name="Jaros S."/>
            <person name="Januszkiewicz K."/>
            <person name="Wedrychowicz H."/>
        </authorList>
    </citation>
    <scope>NUCLEOTIDE SEQUENCE [LARGE SCALE GENOMIC DNA]</scope>
    <source>
        <strain evidence="3 4">DSM 26910</strain>
    </source>
</reference>
<dbReference type="Pfam" id="PF00754">
    <property type="entry name" value="F5_F8_type_C"/>
    <property type="match status" value="1"/>
</dbReference>
<dbReference type="InterPro" id="IPR008979">
    <property type="entry name" value="Galactose-bd-like_sf"/>
</dbReference>
<organism evidence="3 4">
    <name type="scientific">Mariniphaga anaerophila</name>
    <dbReference type="NCBI Taxonomy" id="1484053"/>
    <lineage>
        <taxon>Bacteria</taxon>
        <taxon>Pseudomonadati</taxon>
        <taxon>Bacteroidota</taxon>
        <taxon>Bacteroidia</taxon>
        <taxon>Marinilabiliales</taxon>
        <taxon>Prolixibacteraceae</taxon>
        <taxon>Mariniphaga</taxon>
    </lineage>
</organism>
<dbReference type="InterPro" id="IPR000421">
    <property type="entry name" value="FA58C"/>
</dbReference>
<keyword evidence="1" id="KW-0812">Transmembrane</keyword>
<feature type="domain" description="F5/8 type C" evidence="2">
    <location>
        <begin position="252"/>
        <end position="412"/>
    </location>
</feature>
<dbReference type="InterPro" id="IPR013783">
    <property type="entry name" value="Ig-like_fold"/>
</dbReference>
<sequence>MNYWNFFRRESLFSLGNNYHIHINSKIMKSLYKLFVIVVIASFCQVFVACSDSEEEEIAVYTLPAVNQLRAESGEDMITLSWKNPSIDGGTYYVEVEFEKEDQTETLKVEPGTESGSTVEIPVADQKVYKFGVTVFNGTGERSEEKTVKGKALTPEVPDETEGNVYDAILETVNIYGAANSAKVIWDNPDNRAATILVSYTDASGNSIEKSADAASVLKEMVISGLAAEVEVVFTVSVKNGENGSSFSKTLSATPKHLVEKLEKSSWTVSASSEETVEEDGRAVNLIDGNPETYWRSRISGDAAVYPHYVVIDLKEVVTVTAISLERKWGDKVHSSWDNTVAVSLDGEDWNTSYDYYLTQTDPQLKIEFNRGKEGEQMYPLPTPAKGRYVRLTCKRASKTFAVFGEMSVYGYR</sequence>
<dbReference type="SUPFAM" id="SSF49265">
    <property type="entry name" value="Fibronectin type III"/>
    <property type="match status" value="1"/>
</dbReference>
<gene>
    <name evidence="3" type="ORF">SAMN05444274_102375</name>
</gene>
<dbReference type="AlphaFoldDB" id="A0A1M4W9Y7"/>
<dbReference type="SMART" id="SM00060">
    <property type="entry name" value="FN3"/>
    <property type="match status" value="1"/>
</dbReference>
<evidence type="ECO:0000259" key="2">
    <source>
        <dbReference type="PROSITE" id="PS50022"/>
    </source>
</evidence>